<gene>
    <name evidence="2" type="ORF">K452DRAFT_234204</name>
</gene>
<reference evidence="2" key="1">
    <citation type="journal article" date="2020" name="Stud. Mycol.">
        <title>101 Dothideomycetes genomes: a test case for predicting lifestyles and emergence of pathogens.</title>
        <authorList>
            <person name="Haridas S."/>
            <person name="Albert R."/>
            <person name="Binder M."/>
            <person name="Bloem J."/>
            <person name="Labutti K."/>
            <person name="Salamov A."/>
            <person name="Andreopoulos B."/>
            <person name="Baker S."/>
            <person name="Barry K."/>
            <person name="Bills G."/>
            <person name="Bluhm B."/>
            <person name="Cannon C."/>
            <person name="Castanera R."/>
            <person name="Culley D."/>
            <person name="Daum C."/>
            <person name="Ezra D."/>
            <person name="Gonzalez J."/>
            <person name="Henrissat B."/>
            <person name="Kuo A."/>
            <person name="Liang C."/>
            <person name="Lipzen A."/>
            <person name="Lutzoni F."/>
            <person name="Magnuson J."/>
            <person name="Mondo S."/>
            <person name="Nolan M."/>
            <person name="Ohm R."/>
            <person name="Pangilinan J."/>
            <person name="Park H.-J."/>
            <person name="Ramirez L."/>
            <person name="Alfaro M."/>
            <person name="Sun H."/>
            <person name="Tritt A."/>
            <person name="Yoshinaga Y."/>
            <person name="Zwiers L.-H."/>
            <person name="Turgeon B."/>
            <person name="Goodwin S."/>
            <person name="Spatafora J."/>
            <person name="Crous P."/>
            <person name="Grigoriev I."/>
        </authorList>
    </citation>
    <scope>NUCLEOTIDE SEQUENCE</scope>
    <source>
        <strain evidence="2">CBS 121167</strain>
    </source>
</reference>
<dbReference type="SUPFAM" id="SSF53474">
    <property type="entry name" value="alpha/beta-Hydrolases"/>
    <property type="match status" value="1"/>
</dbReference>
<dbReference type="OrthoDB" id="249703at2759"/>
<proteinExistence type="predicted"/>
<evidence type="ECO:0000256" key="1">
    <source>
        <dbReference type="ARBA" id="ARBA00022801"/>
    </source>
</evidence>
<sequence>MHRFFSSQFFNFELTRILGTAPYGGCQVAEFLEAVGKIKKHDAESWYRAWAEQGEKTERFAAEAAEKGLDAYARDAYLRASNYFRAAPYMLTAPDDRIVDMSERSGRNFQHATSFFEGRVIDLKIPYEKGLVLPGRLFLPSKAKQLPKQKTPVIVNCGGADSTQEELYFMYGAKGVELGYAVLLFDGPGQGATLKRHGAYLRPDFEVVVSSVLDHVWALAGQSPELQLDLNRVAVAGASLGAHFALRAATDRRIAACVAIDPFYSMWDLALTRMPQWFALSWLNGYIPDSFVNWSCYAHMRTDFPSWWEFSLTMWIMNQPTPADLLREFTRYTLRDANHGELLDLVNCPVLVAGAKDSIYTDPEVSTLRIAKLLKKVPEEQKDVWLPQSAGEGSLTAKVGAWDHLAVKTFSFLDKQFGIDRAGDSSSSTFSSSSAF</sequence>
<dbReference type="AlphaFoldDB" id="A0A6A6B340"/>
<evidence type="ECO:0000313" key="2">
    <source>
        <dbReference type="EMBL" id="KAF2138632.1"/>
    </source>
</evidence>
<organism evidence="2 3">
    <name type="scientific">Aplosporella prunicola CBS 121167</name>
    <dbReference type="NCBI Taxonomy" id="1176127"/>
    <lineage>
        <taxon>Eukaryota</taxon>
        <taxon>Fungi</taxon>
        <taxon>Dikarya</taxon>
        <taxon>Ascomycota</taxon>
        <taxon>Pezizomycotina</taxon>
        <taxon>Dothideomycetes</taxon>
        <taxon>Dothideomycetes incertae sedis</taxon>
        <taxon>Botryosphaeriales</taxon>
        <taxon>Aplosporellaceae</taxon>
        <taxon>Aplosporella</taxon>
    </lineage>
</organism>
<dbReference type="Gene3D" id="1.20.1440.110">
    <property type="entry name" value="acylaminoacyl peptidase"/>
    <property type="match status" value="1"/>
</dbReference>
<dbReference type="InterPro" id="IPR050261">
    <property type="entry name" value="FrsA_esterase"/>
</dbReference>
<name>A0A6A6B340_9PEZI</name>
<dbReference type="Pfam" id="PF06500">
    <property type="entry name" value="FrsA-like"/>
    <property type="match status" value="1"/>
</dbReference>
<dbReference type="EMBL" id="ML995496">
    <property type="protein sequence ID" value="KAF2138632.1"/>
    <property type="molecule type" value="Genomic_DNA"/>
</dbReference>
<dbReference type="PANTHER" id="PTHR22946:SF13">
    <property type="entry name" value="ALPHA_BETA HYDROLASE PSOB"/>
    <property type="match status" value="1"/>
</dbReference>
<protein>
    <recommendedName>
        <fullName evidence="4">AB hydrolase-1 domain-containing protein</fullName>
    </recommendedName>
</protein>
<accession>A0A6A6B340</accession>
<evidence type="ECO:0008006" key="4">
    <source>
        <dbReference type="Google" id="ProtNLM"/>
    </source>
</evidence>
<keyword evidence="3" id="KW-1185">Reference proteome</keyword>
<dbReference type="GeneID" id="54294851"/>
<evidence type="ECO:0000313" key="3">
    <source>
        <dbReference type="Proteomes" id="UP000799438"/>
    </source>
</evidence>
<dbReference type="InterPro" id="IPR029058">
    <property type="entry name" value="AB_hydrolase_fold"/>
</dbReference>
<dbReference type="InterPro" id="IPR010520">
    <property type="entry name" value="FrsA-like"/>
</dbReference>
<keyword evidence="1" id="KW-0378">Hydrolase</keyword>
<dbReference type="GO" id="GO:0016787">
    <property type="term" value="F:hydrolase activity"/>
    <property type="evidence" value="ECO:0007669"/>
    <property type="project" value="UniProtKB-KW"/>
</dbReference>
<dbReference type="RefSeq" id="XP_033394345.1">
    <property type="nucleotide sequence ID" value="XM_033537355.1"/>
</dbReference>
<dbReference type="Gene3D" id="3.40.50.1820">
    <property type="entry name" value="alpha/beta hydrolase"/>
    <property type="match status" value="1"/>
</dbReference>
<dbReference type="Proteomes" id="UP000799438">
    <property type="component" value="Unassembled WGS sequence"/>
</dbReference>
<dbReference type="PANTHER" id="PTHR22946">
    <property type="entry name" value="DIENELACTONE HYDROLASE DOMAIN-CONTAINING PROTEIN-RELATED"/>
    <property type="match status" value="1"/>
</dbReference>